<reference evidence="2 3" key="1">
    <citation type="submission" date="2015-09" db="EMBL/GenBank/DDBJ databases">
        <authorList>
            <consortium name="Pathogen Informatics"/>
        </authorList>
    </citation>
    <scope>NUCLEOTIDE SEQUENCE [LARGE SCALE GENOMIC DNA]</scope>
    <source>
        <strain evidence="2 3">2789STDY5834880</strain>
    </source>
</reference>
<protein>
    <submittedName>
        <fullName evidence="2">Relaxase/mobilization nuclease</fullName>
    </submittedName>
</protein>
<sequence>MIGKAKSISHGINNIRYITGESRNKKYPELIYHVKDNLLPCRLDAQGIWDMMKAHAPKGKNVIRIEISPAKEHTEHFTMKDWEKLWNDFVREYDCIEFRNRQGEIYSHKTNLSGSIYSVWLHLESKSGIPHLHAAVCRKDKEGRTNNDHNIHLRAQYAAERVARKRGWTTAMDIRRTNADEVAAGLMEVLRSMPSWSWDDYVAKIRAKGYTLEERRDKKGVLRGYTVGVGDVIYKASELGKDRNLMVSKIEATWQKLHNKSVTELKQNENKIKTQTATTPDTKPATACDRPVIDYSAWREGTSRYELAHEGKDYRFYLPDHVMRLFDDKFDYREMVNHKELTDYAVALFVGMMSVPAVPSGGGGGTSNDLPWGRKEDEDEMERARRCARAAIRKLGKKPKSSIRR</sequence>
<accession>A0A174G4T2</accession>
<organism evidence="2 3">
    <name type="scientific">Bacteroides caccae</name>
    <dbReference type="NCBI Taxonomy" id="47678"/>
    <lineage>
        <taxon>Bacteria</taxon>
        <taxon>Pseudomonadati</taxon>
        <taxon>Bacteroidota</taxon>
        <taxon>Bacteroidia</taxon>
        <taxon>Bacteroidales</taxon>
        <taxon>Bacteroidaceae</taxon>
        <taxon>Bacteroides</taxon>
    </lineage>
</organism>
<dbReference type="AlphaFoldDB" id="A0A174G4T2"/>
<dbReference type="GeneID" id="69482116"/>
<proteinExistence type="predicted"/>
<feature type="region of interest" description="Disordered" evidence="1">
    <location>
        <begin position="357"/>
        <end position="384"/>
    </location>
</feature>
<dbReference type="Proteomes" id="UP000095657">
    <property type="component" value="Unassembled WGS sequence"/>
</dbReference>
<evidence type="ECO:0000313" key="3">
    <source>
        <dbReference type="Proteomes" id="UP000095657"/>
    </source>
</evidence>
<dbReference type="STRING" id="47678.ERS852494_00186"/>
<evidence type="ECO:0000313" key="2">
    <source>
        <dbReference type="EMBL" id="CUO55890.1"/>
    </source>
</evidence>
<name>A0A174G4T2_9BACE</name>
<dbReference type="RefSeq" id="WP_022219048.1">
    <property type="nucleotide sequence ID" value="NZ_CZAI01000001.1"/>
</dbReference>
<gene>
    <name evidence="2" type="ORF">ERS852494_00186</name>
</gene>
<evidence type="ECO:0000256" key="1">
    <source>
        <dbReference type="SAM" id="MobiDB-lite"/>
    </source>
</evidence>
<dbReference type="EMBL" id="CZAI01000001">
    <property type="protein sequence ID" value="CUO55890.1"/>
    <property type="molecule type" value="Genomic_DNA"/>
</dbReference>